<proteinExistence type="predicted"/>
<comment type="caution">
    <text evidence="2">The sequence shown here is derived from an EMBL/GenBank/DDBJ whole genome shotgun (WGS) entry which is preliminary data.</text>
</comment>
<evidence type="ECO:0000313" key="3">
    <source>
        <dbReference type="Proteomes" id="UP001500212"/>
    </source>
</evidence>
<accession>A0ABP8TJ94</accession>
<keyword evidence="1" id="KW-1133">Transmembrane helix</keyword>
<protein>
    <submittedName>
        <fullName evidence="2">Uncharacterized protein</fullName>
    </submittedName>
</protein>
<sequence length="384" mass="40835">MSRGVVLLPVTALRLAGRHLATLTLLFGLGYLARYALTWAGVAVSHGHHEQLRRVLAVLILTGLITITLAVTVGMLNALRGTDGEPFLDAIGRALLPFVVIYVAWGMYVDDVRAFSRADVERNLNSAAHGSVAGFALDVRNLWLALVATAVAWVLRTGLERYRSRRPLAVLLAYCETAFNLFAVSSVLLLAGKGTDWVTSRRGWPGGGDLPYQQAVGIAFSTLALPLVWLAMASVVYGLGIEPDDHEAVLEGTRLQGVAQAGAEHRNLVRLLSGQRERWVPLLHATRLILRAGAPALGLFCLCYYAVDFAVAYGFRGALHLVGPDHDPAAWPAILVPLEFARELVRTVLHVALLAAAVGVAGGVSDETAAPEGDPVAAGPAGTA</sequence>
<evidence type="ECO:0000313" key="2">
    <source>
        <dbReference type="EMBL" id="GAA4609513.1"/>
    </source>
</evidence>
<keyword evidence="1" id="KW-0812">Transmembrane</keyword>
<evidence type="ECO:0000256" key="1">
    <source>
        <dbReference type="SAM" id="Phobius"/>
    </source>
</evidence>
<dbReference type="RefSeq" id="WP_345355627.1">
    <property type="nucleotide sequence ID" value="NZ_BAABHJ010000008.1"/>
</dbReference>
<reference evidence="3" key="1">
    <citation type="journal article" date="2019" name="Int. J. Syst. Evol. Microbiol.">
        <title>The Global Catalogue of Microorganisms (GCM) 10K type strain sequencing project: providing services to taxonomists for standard genome sequencing and annotation.</title>
        <authorList>
            <consortium name="The Broad Institute Genomics Platform"/>
            <consortium name="The Broad Institute Genome Sequencing Center for Infectious Disease"/>
            <person name="Wu L."/>
            <person name="Ma J."/>
        </authorList>
    </citation>
    <scope>NUCLEOTIDE SEQUENCE [LARGE SCALE GENOMIC DNA]</scope>
    <source>
        <strain evidence="3">JCM 17938</strain>
    </source>
</reference>
<feature type="transmembrane region" description="Helical" evidence="1">
    <location>
        <begin position="171"/>
        <end position="192"/>
    </location>
</feature>
<feature type="transmembrane region" description="Helical" evidence="1">
    <location>
        <begin position="288"/>
        <end position="307"/>
    </location>
</feature>
<feature type="transmembrane region" description="Helical" evidence="1">
    <location>
        <begin position="55"/>
        <end position="78"/>
    </location>
</feature>
<feature type="transmembrane region" description="Helical" evidence="1">
    <location>
        <begin position="20"/>
        <end position="43"/>
    </location>
</feature>
<gene>
    <name evidence="2" type="ORF">GCM10023195_38450</name>
</gene>
<keyword evidence="1" id="KW-0472">Membrane</keyword>
<feature type="transmembrane region" description="Helical" evidence="1">
    <location>
        <begin position="90"/>
        <end position="108"/>
    </location>
</feature>
<organism evidence="2 3">
    <name type="scientific">Actinoallomurus liliacearum</name>
    <dbReference type="NCBI Taxonomy" id="1080073"/>
    <lineage>
        <taxon>Bacteria</taxon>
        <taxon>Bacillati</taxon>
        <taxon>Actinomycetota</taxon>
        <taxon>Actinomycetes</taxon>
        <taxon>Streptosporangiales</taxon>
        <taxon>Thermomonosporaceae</taxon>
        <taxon>Actinoallomurus</taxon>
    </lineage>
</organism>
<name>A0ABP8TJ94_9ACTN</name>
<dbReference type="Proteomes" id="UP001500212">
    <property type="component" value="Unassembled WGS sequence"/>
</dbReference>
<dbReference type="EMBL" id="BAABHJ010000008">
    <property type="protein sequence ID" value="GAA4609513.1"/>
    <property type="molecule type" value="Genomic_DNA"/>
</dbReference>
<keyword evidence="3" id="KW-1185">Reference proteome</keyword>
<feature type="transmembrane region" description="Helical" evidence="1">
    <location>
        <begin position="212"/>
        <end position="237"/>
    </location>
</feature>